<evidence type="ECO:0000313" key="1">
    <source>
        <dbReference type="EMBL" id="KEQ55517.1"/>
    </source>
</evidence>
<dbReference type="OrthoDB" id="6894039at2"/>
<accession>A0A081RJZ4</accession>
<organism evidence="1 2">
    <name type="scientific">Sphingobium chlorophenolicum</name>
    <dbReference type="NCBI Taxonomy" id="46429"/>
    <lineage>
        <taxon>Bacteria</taxon>
        <taxon>Pseudomonadati</taxon>
        <taxon>Pseudomonadota</taxon>
        <taxon>Alphaproteobacteria</taxon>
        <taxon>Sphingomonadales</taxon>
        <taxon>Sphingomonadaceae</taxon>
        <taxon>Sphingobium</taxon>
    </lineage>
</organism>
<reference evidence="1 2" key="1">
    <citation type="submission" date="2014-02" db="EMBL/GenBank/DDBJ databases">
        <title>Whole genome sequence of Sphingobium chlorophenolicum NBRC 16172.</title>
        <authorList>
            <person name="Gan H.M."/>
            <person name="Gan H.Y."/>
            <person name="Chew T.H."/>
            <person name="Savka M.A."/>
        </authorList>
    </citation>
    <scope>NUCLEOTIDE SEQUENCE [LARGE SCALE GENOMIC DNA]</scope>
    <source>
        <strain evidence="1 2">NBRC 16172</strain>
    </source>
</reference>
<gene>
    <name evidence="1" type="ORF">BV95_00156</name>
</gene>
<dbReference type="eggNOG" id="ENOG5033DQU">
    <property type="taxonomic scope" value="Bacteria"/>
</dbReference>
<dbReference type="RefSeq" id="WP_013846895.1">
    <property type="nucleotide sequence ID" value="NZ_JFHR01000001.1"/>
</dbReference>
<protein>
    <submittedName>
        <fullName evidence="1">Uncharacterized protein</fullName>
    </submittedName>
</protein>
<name>A0A081RJZ4_SPHCR</name>
<proteinExistence type="predicted"/>
<dbReference type="Proteomes" id="UP000028411">
    <property type="component" value="Unassembled WGS sequence"/>
</dbReference>
<sequence length="215" mass="23496">MSYDAAFRFQQALDPSALTTLAGGLNVLIQAIDECHRNQVDAECDPAVLLLARHLGNIATENRPSQAELRRACVEAVGAVERTPILVTLARRGVDYDSDAKAIFHKQGRKAMTRLAKALGLERGQFELRSNMAGIACSGEITIHAAHLYIQFDLGCMGPGYEVMFRTCSGTKDYVGGRNHFASVAELIEPARLAERIRRDLDLPQPDAAATRLFA</sequence>
<dbReference type="PATRIC" id="fig|46429.4.peg.156"/>
<comment type="caution">
    <text evidence="1">The sequence shown here is derived from an EMBL/GenBank/DDBJ whole genome shotgun (WGS) entry which is preliminary data.</text>
</comment>
<dbReference type="EMBL" id="JFHR01000001">
    <property type="protein sequence ID" value="KEQ55517.1"/>
    <property type="molecule type" value="Genomic_DNA"/>
</dbReference>
<dbReference type="AlphaFoldDB" id="A0A081RJZ4"/>
<evidence type="ECO:0000313" key="2">
    <source>
        <dbReference type="Proteomes" id="UP000028411"/>
    </source>
</evidence>